<evidence type="ECO:0000256" key="2">
    <source>
        <dbReference type="ARBA" id="ARBA00022692"/>
    </source>
</evidence>
<proteinExistence type="predicted"/>
<keyword evidence="5" id="KW-0472">Membrane</keyword>
<evidence type="ECO:0000256" key="3">
    <source>
        <dbReference type="ARBA" id="ARBA00022737"/>
    </source>
</evidence>
<gene>
    <name evidence="8" type="ORF">WKI299_LOCUS36036</name>
</gene>
<comment type="caution">
    <text evidence="8">The sequence shown here is derived from an EMBL/GenBank/DDBJ whole genome shotgun (WGS) entry which is preliminary data.</text>
</comment>
<dbReference type="EMBL" id="CAJNRF010017456">
    <property type="protein sequence ID" value="CAF2231406.1"/>
    <property type="molecule type" value="Genomic_DNA"/>
</dbReference>
<dbReference type="SMART" id="SM00192">
    <property type="entry name" value="LDLa"/>
    <property type="match status" value="1"/>
</dbReference>
<feature type="disulfide bond" evidence="7">
    <location>
        <begin position="79"/>
        <end position="91"/>
    </location>
</feature>
<keyword evidence="4" id="KW-1133">Transmembrane helix</keyword>
<keyword evidence="6 7" id="KW-1015">Disulfide bond</keyword>
<keyword evidence="2" id="KW-0812">Transmembrane</keyword>
<dbReference type="PANTHER" id="PTHR24270">
    <property type="entry name" value="LOW-DENSITY LIPOPROTEIN RECEPTOR-RELATED"/>
    <property type="match status" value="1"/>
</dbReference>
<keyword evidence="3" id="KW-0677">Repeat</keyword>
<dbReference type="PROSITE" id="PS50068">
    <property type="entry name" value="LDLRA_2"/>
    <property type="match status" value="1"/>
</dbReference>
<dbReference type="Proteomes" id="UP000663856">
    <property type="component" value="Unassembled WGS sequence"/>
</dbReference>
<dbReference type="InterPro" id="IPR050685">
    <property type="entry name" value="LDLR"/>
</dbReference>
<evidence type="ECO:0000256" key="4">
    <source>
        <dbReference type="ARBA" id="ARBA00022989"/>
    </source>
</evidence>
<sequence>MINTKIPTYSTFSALLLQYPDVLQCPYSTLSTIAVKLVQCYRGPARACLDWTEICDGHIDYLDGDFEEEHCWKLEMNECEDDEYRCTNGQCIPQSFVRNDSNTPDCVDGSDEFRITSTASTNCEKHIPSFQCEDRIRQYTFLTNSCVQERKNLLWEAFYSVRDGSISEQYWSAFKCIINVFNS</sequence>
<reference evidence="8" key="1">
    <citation type="submission" date="2021-02" db="EMBL/GenBank/DDBJ databases">
        <authorList>
            <person name="Nowell W R."/>
        </authorList>
    </citation>
    <scope>NUCLEOTIDE SEQUENCE</scope>
</reference>
<dbReference type="SUPFAM" id="SSF57424">
    <property type="entry name" value="LDL receptor-like module"/>
    <property type="match status" value="1"/>
</dbReference>
<evidence type="ECO:0000256" key="6">
    <source>
        <dbReference type="ARBA" id="ARBA00023157"/>
    </source>
</evidence>
<dbReference type="Gene3D" id="4.10.400.10">
    <property type="entry name" value="Low-density Lipoprotein Receptor"/>
    <property type="match status" value="1"/>
</dbReference>
<dbReference type="GO" id="GO:0016192">
    <property type="term" value="P:vesicle-mediated transport"/>
    <property type="evidence" value="ECO:0007669"/>
    <property type="project" value="UniProtKB-ARBA"/>
</dbReference>
<dbReference type="InterPro" id="IPR002172">
    <property type="entry name" value="LDrepeatLR_classA_rpt"/>
</dbReference>
<name>A0A817A7Q5_9BILA</name>
<organism evidence="8 9">
    <name type="scientific">Rotaria magnacalcarata</name>
    <dbReference type="NCBI Taxonomy" id="392030"/>
    <lineage>
        <taxon>Eukaryota</taxon>
        <taxon>Metazoa</taxon>
        <taxon>Spiralia</taxon>
        <taxon>Gnathifera</taxon>
        <taxon>Rotifera</taxon>
        <taxon>Eurotatoria</taxon>
        <taxon>Bdelloidea</taxon>
        <taxon>Philodinida</taxon>
        <taxon>Philodinidae</taxon>
        <taxon>Rotaria</taxon>
    </lineage>
</organism>
<accession>A0A817A7Q5</accession>
<comment type="subcellular location">
    <subcellularLocation>
        <location evidence="1">Membrane</location>
        <topology evidence="1">Single-pass membrane protein</topology>
    </subcellularLocation>
</comment>
<dbReference type="CDD" id="cd00112">
    <property type="entry name" value="LDLa"/>
    <property type="match status" value="1"/>
</dbReference>
<evidence type="ECO:0000256" key="7">
    <source>
        <dbReference type="PROSITE-ProRule" id="PRU00124"/>
    </source>
</evidence>
<evidence type="ECO:0000313" key="8">
    <source>
        <dbReference type="EMBL" id="CAF2231406.1"/>
    </source>
</evidence>
<evidence type="ECO:0000256" key="1">
    <source>
        <dbReference type="ARBA" id="ARBA00004167"/>
    </source>
</evidence>
<dbReference type="InterPro" id="IPR036055">
    <property type="entry name" value="LDL_receptor-like_sf"/>
</dbReference>
<comment type="caution">
    <text evidence="7">Lacks conserved residue(s) required for the propagation of feature annotation.</text>
</comment>
<evidence type="ECO:0000313" key="9">
    <source>
        <dbReference type="Proteomes" id="UP000663856"/>
    </source>
</evidence>
<protein>
    <submittedName>
        <fullName evidence="8">Uncharacterized protein</fullName>
    </submittedName>
</protein>
<evidence type="ECO:0000256" key="5">
    <source>
        <dbReference type="ARBA" id="ARBA00023136"/>
    </source>
</evidence>
<dbReference type="GO" id="GO:0005886">
    <property type="term" value="C:plasma membrane"/>
    <property type="evidence" value="ECO:0007669"/>
    <property type="project" value="TreeGrafter"/>
</dbReference>
<dbReference type="AlphaFoldDB" id="A0A817A7Q5"/>
<dbReference type="Pfam" id="PF00057">
    <property type="entry name" value="Ldl_recept_a"/>
    <property type="match status" value="1"/>
</dbReference>